<keyword evidence="3" id="KW-1185">Reference proteome</keyword>
<feature type="transmembrane region" description="Helical" evidence="1">
    <location>
        <begin position="43"/>
        <end position="70"/>
    </location>
</feature>
<sequence length="100" mass="10168">MGTRYGSGFTSGHGICGLSHGSPRAFAATVAFMAAGFVTDRRLVLGSLVFGLGWGLAGYCPGPALVSLVWGGVKPLVFVGAMVAGMGVYEVVGRMRASGR</sequence>
<keyword evidence="1" id="KW-1133">Transmembrane helix</keyword>
<evidence type="ECO:0008006" key="4">
    <source>
        <dbReference type="Google" id="ProtNLM"/>
    </source>
</evidence>
<proteinExistence type="predicted"/>
<reference evidence="3" key="1">
    <citation type="submission" date="2016-10" db="EMBL/GenBank/DDBJ databases">
        <authorList>
            <person name="Varghese N."/>
            <person name="Submissions S."/>
        </authorList>
    </citation>
    <scope>NUCLEOTIDE SEQUENCE [LARGE SCALE GENOMIC DNA]</scope>
    <source>
        <strain evidence="3">CGMCC 1.12041</strain>
    </source>
</reference>
<evidence type="ECO:0000313" key="2">
    <source>
        <dbReference type="EMBL" id="SFC19714.1"/>
    </source>
</evidence>
<name>A0A1I1H6X2_9BURK</name>
<keyword evidence="1" id="KW-0472">Membrane</keyword>
<dbReference type="AlphaFoldDB" id="A0A1I1H6X2"/>
<evidence type="ECO:0000256" key="1">
    <source>
        <dbReference type="SAM" id="Phobius"/>
    </source>
</evidence>
<feature type="transmembrane region" description="Helical" evidence="1">
    <location>
        <begin position="76"/>
        <end position="92"/>
    </location>
</feature>
<gene>
    <name evidence="2" type="ORF">SAMN05216204_104173</name>
</gene>
<dbReference type="Pfam" id="PF20398">
    <property type="entry name" value="DUF6691"/>
    <property type="match status" value="1"/>
</dbReference>
<dbReference type="Proteomes" id="UP000198639">
    <property type="component" value="Unassembled WGS sequence"/>
</dbReference>
<protein>
    <recommendedName>
        <fullName evidence="4">Sulphur transport domain-containing protein</fullName>
    </recommendedName>
</protein>
<dbReference type="InterPro" id="IPR046513">
    <property type="entry name" value="DUF6691"/>
</dbReference>
<keyword evidence="1" id="KW-0812">Transmembrane</keyword>
<dbReference type="EMBL" id="FOLD01000004">
    <property type="protein sequence ID" value="SFC19714.1"/>
    <property type="molecule type" value="Genomic_DNA"/>
</dbReference>
<dbReference type="STRING" id="1164594.SAMN05216204_104173"/>
<evidence type="ECO:0000313" key="3">
    <source>
        <dbReference type="Proteomes" id="UP000198639"/>
    </source>
</evidence>
<accession>A0A1I1H6X2</accession>
<organism evidence="2 3">
    <name type="scientific">Massilia yuzhufengensis</name>
    <dbReference type="NCBI Taxonomy" id="1164594"/>
    <lineage>
        <taxon>Bacteria</taxon>
        <taxon>Pseudomonadati</taxon>
        <taxon>Pseudomonadota</taxon>
        <taxon>Betaproteobacteria</taxon>
        <taxon>Burkholderiales</taxon>
        <taxon>Oxalobacteraceae</taxon>
        <taxon>Telluria group</taxon>
        <taxon>Massilia</taxon>
    </lineage>
</organism>